<feature type="region of interest" description="Disordered" evidence="1">
    <location>
        <begin position="457"/>
        <end position="476"/>
    </location>
</feature>
<evidence type="ECO:0000256" key="1">
    <source>
        <dbReference type="SAM" id="MobiDB-lite"/>
    </source>
</evidence>
<organism evidence="4 5">
    <name type="scientific">Periconia digitata</name>
    <dbReference type="NCBI Taxonomy" id="1303443"/>
    <lineage>
        <taxon>Eukaryota</taxon>
        <taxon>Fungi</taxon>
        <taxon>Dikarya</taxon>
        <taxon>Ascomycota</taxon>
        <taxon>Pezizomycotina</taxon>
        <taxon>Dothideomycetes</taxon>
        <taxon>Pleosporomycetidae</taxon>
        <taxon>Pleosporales</taxon>
        <taxon>Massarineae</taxon>
        <taxon>Periconiaceae</taxon>
        <taxon>Periconia</taxon>
    </lineage>
</organism>
<keyword evidence="5" id="KW-1185">Reference proteome</keyword>
<dbReference type="AlphaFoldDB" id="A0A9W4UG69"/>
<feature type="transmembrane region" description="Helical" evidence="2">
    <location>
        <begin position="46"/>
        <end position="66"/>
    </location>
</feature>
<feature type="region of interest" description="Disordered" evidence="1">
    <location>
        <begin position="207"/>
        <end position="262"/>
    </location>
</feature>
<comment type="caution">
    <text evidence="4">The sequence shown here is derived from an EMBL/GenBank/DDBJ whole genome shotgun (WGS) entry which is preliminary data.</text>
</comment>
<dbReference type="Proteomes" id="UP001152607">
    <property type="component" value="Unassembled WGS sequence"/>
</dbReference>
<evidence type="ECO:0000256" key="3">
    <source>
        <dbReference type="SAM" id="SignalP"/>
    </source>
</evidence>
<evidence type="ECO:0000256" key="2">
    <source>
        <dbReference type="SAM" id="Phobius"/>
    </source>
</evidence>
<proteinExistence type="predicted"/>
<protein>
    <submittedName>
        <fullName evidence="4">Uncharacterized protein</fullName>
    </submittedName>
</protein>
<feature type="region of interest" description="Disordered" evidence="1">
    <location>
        <begin position="290"/>
        <end position="311"/>
    </location>
</feature>
<feature type="chain" id="PRO_5040873880" evidence="3">
    <location>
        <begin position="23"/>
        <end position="506"/>
    </location>
</feature>
<evidence type="ECO:0000313" key="5">
    <source>
        <dbReference type="Proteomes" id="UP001152607"/>
    </source>
</evidence>
<feature type="signal peptide" evidence="3">
    <location>
        <begin position="1"/>
        <end position="22"/>
    </location>
</feature>
<name>A0A9W4UG69_9PLEO</name>
<reference evidence="4" key="1">
    <citation type="submission" date="2023-01" db="EMBL/GenBank/DDBJ databases">
        <authorList>
            <person name="Van Ghelder C."/>
            <person name="Rancurel C."/>
        </authorList>
    </citation>
    <scope>NUCLEOTIDE SEQUENCE</scope>
    <source>
        <strain evidence="4">CNCM I-4278</strain>
    </source>
</reference>
<keyword evidence="2" id="KW-1133">Transmembrane helix</keyword>
<feature type="region of interest" description="Disordered" evidence="1">
    <location>
        <begin position="355"/>
        <end position="378"/>
    </location>
</feature>
<gene>
    <name evidence="4" type="ORF">PDIGIT_LOCUS8476</name>
</gene>
<keyword evidence="3" id="KW-0732">Signal</keyword>
<accession>A0A9W4UG69</accession>
<feature type="compositionally biased region" description="Basic and acidic residues" evidence="1">
    <location>
        <begin position="229"/>
        <end position="241"/>
    </location>
</feature>
<sequence length="506" mass="57368">MAVFTSFVFVFAVFATVTTTNALPIWEHHGQVQRRSPESQKDRITMGFGIAIAIIVIATLVFYLGLRRGQTGTWLWWRTRASESLPKPTRSLESYSRSASLNSAKLSRSKSNQSISTISISTPEPVHISTFPIVSPVQEDFPRDRQSSQHQPESVPRVHARPTVFTHKVYELRDSVPTMPPSIAKPTKSSERMRNTYLLARSTQDMRRSRYLSVRRPNVPKTTNPPAKEQSRKVSFDEWRSEYAPSRSGTIVQQPSRTKSPQPWLCENTAVVLDKEVEFAIFELDEDNEMGVGSRPCSRSSQDTLVTPVSPRLLPTGEKEMEWPSPPGSLQYPQPLLIRLRSMIGECDDEWECSSTTDIEECSSSDSDCCSDEESDEEDHDEFEYDVKFDFDIQAIEAGVAQRTESWVKNDFPSGMVAFEEGIDAEDEEKEGVEKDRYHGTVKAQSAKIVGCIEPLKESTDDDISSEHQSHSLSRSEENMDWTGIEWIKRVYTRRQGSDTSFLKVN</sequence>
<feature type="compositionally biased region" description="Polar residues" evidence="1">
    <location>
        <begin position="297"/>
        <end position="307"/>
    </location>
</feature>
<keyword evidence="2" id="KW-0472">Membrane</keyword>
<evidence type="ECO:0000313" key="4">
    <source>
        <dbReference type="EMBL" id="CAI6335395.1"/>
    </source>
</evidence>
<dbReference type="EMBL" id="CAOQHR010000005">
    <property type="protein sequence ID" value="CAI6335395.1"/>
    <property type="molecule type" value="Genomic_DNA"/>
</dbReference>
<keyword evidence="2" id="KW-0812">Transmembrane</keyword>
<dbReference type="OrthoDB" id="3801360at2759"/>
<feature type="compositionally biased region" description="Polar residues" evidence="1">
    <location>
        <begin position="247"/>
        <end position="261"/>
    </location>
</feature>